<gene>
    <name evidence="4" type="ORF">F130042H8_16660</name>
</gene>
<dbReference type="PANTHER" id="PTHR39176">
    <property type="entry name" value="PERIPLASMIC PROTEIN-RELATED"/>
    <property type="match status" value="1"/>
</dbReference>
<dbReference type="Gene3D" id="1.20.1270.180">
    <property type="match status" value="1"/>
</dbReference>
<keyword evidence="2" id="KW-1133">Transmembrane helix</keyword>
<feature type="region of interest" description="Disordered" evidence="1">
    <location>
        <begin position="48"/>
        <end position="122"/>
    </location>
</feature>
<dbReference type="EMBL" id="BAABXL010000001">
    <property type="protein sequence ID" value="GAA6268606.1"/>
    <property type="molecule type" value="Genomic_DNA"/>
</dbReference>
<evidence type="ECO:0000313" key="5">
    <source>
        <dbReference type="Proteomes" id="UP001600894"/>
    </source>
</evidence>
<accession>A0ABQ0AX78</accession>
<keyword evidence="2" id="KW-0812">Transmembrane</keyword>
<feature type="region of interest" description="Disordered" evidence="1">
    <location>
        <begin position="136"/>
        <end position="188"/>
    </location>
</feature>
<dbReference type="Pfam" id="PF07007">
    <property type="entry name" value="LprI"/>
    <property type="match status" value="1"/>
</dbReference>
<dbReference type="InterPro" id="IPR009739">
    <property type="entry name" value="LprI-like_N"/>
</dbReference>
<organism evidence="4 5">
    <name type="scientific">Enterocloster alcoholdehydrogenati</name>
    <dbReference type="NCBI Taxonomy" id="2547410"/>
    <lineage>
        <taxon>Bacteria</taxon>
        <taxon>Bacillati</taxon>
        <taxon>Bacillota</taxon>
        <taxon>Clostridia</taxon>
        <taxon>Lachnospirales</taxon>
        <taxon>Lachnospiraceae</taxon>
        <taxon>Enterocloster</taxon>
    </lineage>
</organism>
<proteinExistence type="predicted"/>
<comment type="caution">
    <text evidence="4">The sequence shown here is derived from an EMBL/GenBank/DDBJ whole genome shotgun (WGS) entry which is preliminary data.</text>
</comment>
<keyword evidence="2" id="KW-0472">Membrane</keyword>
<evidence type="ECO:0000256" key="2">
    <source>
        <dbReference type="SAM" id="Phobius"/>
    </source>
</evidence>
<dbReference type="PANTHER" id="PTHR39176:SF1">
    <property type="entry name" value="PERIPLASMIC PROTEIN"/>
    <property type="match status" value="1"/>
</dbReference>
<feature type="compositionally biased region" description="Basic and acidic residues" evidence="1">
    <location>
        <begin position="246"/>
        <end position="257"/>
    </location>
</feature>
<feature type="region of interest" description="Disordered" evidence="1">
    <location>
        <begin position="246"/>
        <end position="270"/>
    </location>
</feature>
<feature type="transmembrane region" description="Helical" evidence="2">
    <location>
        <begin position="6"/>
        <end position="24"/>
    </location>
</feature>
<evidence type="ECO:0000256" key="1">
    <source>
        <dbReference type="SAM" id="MobiDB-lite"/>
    </source>
</evidence>
<keyword evidence="5" id="KW-1185">Reference proteome</keyword>
<feature type="compositionally biased region" description="Low complexity" evidence="1">
    <location>
        <begin position="136"/>
        <end position="159"/>
    </location>
</feature>
<feature type="domain" description="Lysozyme inhibitor LprI-like N-terminal" evidence="3">
    <location>
        <begin position="205"/>
        <end position="288"/>
    </location>
</feature>
<sequence>MKDKRIWLVIICILMIGIAVTSYTRTVIREQETAEGFPDMAAFAAAESGAEENLKGFPDTRLKDTEEKQGDSAENDRSVGTPATGSQLRAIERPRPASAAASEDVPAETAADGESSGEPVSDSEVQAYGVAAAQVPAADSDPAAQPALGAAGLSAAPASESETAGAEGKDASGEKEESEAGIYRKRLNDLDAQIQKMREEEKDPNVYSIKTSAETEVKMWDSEMNTVYNALLAILPQEEAEALAKEQKEWLKTRESSAAEQSGKTGNVGGITYSSSLVNLTRDRAYELADRYEEVKSGTQGSSGR</sequence>
<evidence type="ECO:0000259" key="3">
    <source>
        <dbReference type="Pfam" id="PF07007"/>
    </source>
</evidence>
<protein>
    <recommendedName>
        <fullName evidence="3">Lysozyme inhibitor LprI-like N-terminal domain-containing protein</fullName>
    </recommendedName>
</protein>
<dbReference type="Proteomes" id="UP001600894">
    <property type="component" value="Unassembled WGS sequence"/>
</dbReference>
<feature type="compositionally biased region" description="Basic and acidic residues" evidence="1">
    <location>
        <begin position="52"/>
        <end position="77"/>
    </location>
</feature>
<name>A0ABQ0AX78_9FIRM</name>
<evidence type="ECO:0000313" key="4">
    <source>
        <dbReference type="EMBL" id="GAA6268606.1"/>
    </source>
</evidence>
<reference evidence="4 5" key="1">
    <citation type="submission" date="2024-04" db="EMBL/GenBank/DDBJ databases">
        <title>Defined microbial consortia suppress multidrug-resistant proinflammatory Enterobacteriaceae via ecological control.</title>
        <authorList>
            <person name="Furuichi M."/>
            <person name="Kawaguchi T."/>
            <person name="Pust M."/>
            <person name="Yasuma K."/>
            <person name="Plichta D."/>
            <person name="Hasegawa N."/>
            <person name="Ohya T."/>
            <person name="Bhattarai S."/>
            <person name="Sasajima S."/>
            <person name="Aoto Y."/>
            <person name="Tuganbaev T."/>
            <person name="Yaginuma M."/>
            <person name="Ueda M."/>
            <person name="Okahashi N."/>
            <person name="Amafuji K."/>
            <person name="Kiridooshi Y."/>
            <person name="Sugita K."/>
            <person name="Strazar M."/>
            <person name="Skelly A."/>
            <person name="Suda W."/>
            <person name="Hattori M."/>
            <person name="Nakamoto N."/>
            <person name="Caballero S."/>
            <person name="Norman J."/>
            <person name="Olle B."/>
            <person name="Tanoue T."/>
            <person name="Arita M."/>
            <person name="Bucci V."/>
            <person name="Atarashi K."/>
            <person name="Xavier R."/>
            <person name="Honda K."/>
        </authorList>
    </citation>
    <scope>NUCLEOTIDE SEQUENCE [LARGE SCALE GENOMIC DNA]</scope>
    <source>
        <strain evidence="5">f13</strain>
    </source>
</reference>
<dbReference type="RefSeq" id="WP_390469628.1">
    <property type="nucleotide sequence ID" value="NZ_BAABXL010000001.1"/>
</dbReference>